<dbReference type="EMBL" id="CM056811">
    <property type="protein sequence ID" value="KAJ8636905.1"/>
    <property type="molecule type" value="Genomic_DNA"/>
</dbReference>
<accession>A0ACC2LU64</accession>
<organism evidence="1 2">
    <name type="scientific">Persea americana</name>
    <name type="common">Avocado</name>
    <dbReference type="NCBI Taxonomy" id="3435"/>
    <lineage>
        <taxon>Eukaryota</taxon>
        <taxon>Viridiplantae</taxon>
        <taxon>Streptophyta</taxon>
        <taxon>Embryophyta</taxon>
        <taxon>Tracheophyta</taxon>
        <taxon>Spermatophyta</taxon>
        <taxon>Magnoliopsida</taxon>
        <taxon>Magnoliidae</taxon>
        <taxon>Laurales</taxon>
        <taxon>Lauraceae</taxon>
        <taxon>Persea</taxon>
    </lineage>
</organism>
<evidence type="ECO:0000313" key="2">
    <source>
        <dbReference type="Proteomes" id="UP001234297"/>
    </source>
</evidence>
<protein>
    <submittedName>
        <fullName evidence="1">Uncharacterized protein</fullName>
    </submittedName>
</protein>
<keyword evidence="2" id="KW-1185">Reference proteome</keyword>
<sequence>MVVNRIASFRAVINPSSGTSSSAEDFLPLDRQRHFDFCYGEATTKSVLRLMGLKGLTLYHLKSHLQRNSSSRGNERQQKGSKGERGLSLISLEDLARMVRVSVLNDALKSMYNAEKRGKRQVMIRPSSKVIIKFLLVMQKHGYIGEFEYVDDHRAGKIVVELNGRLNKCGVISPRFDVGVKEIEPWTARLLPSRQFGYIVFLLLDGYYERILRATGALLVAMAFLLRPCR</sequence>
<reference evidence="1 2" key="1">
    <citation type="journal article" date="2022" name="Hortic Res">
        <title>A haplotype resolved chromosomal level avocado genome allows analysis of novel avocado genes.</title>
        <authorList>
            <person name="Nath O."/>
            <person name="Fletcher S.J."/>
            <person name="Hayward A."/>
            <person name="Shaw L.M."/>
            <person name="Masouleh A.K."/>
            <person name="Furtado A."/>
            <person name="Henry R.J."/>
            <person name="Mitter N."/>
        </authorList>
    </citation>
    <scope>NUCLEOTIDE SEQUENCE [LARGE SCALE GENOMIC DNA]</scope>
    <source>
        <strain evidence="2">cv. Hass</strain>
    </source>
</reference>
<gene>
    <name evidence="1" type="ORF">MRB53_011172</name>
</gene>
<name>A0ACC2LU64_PERAE</name>
<evidence type="ECO:0000313" key="1">
    <source>
        <dbReference type="EMBL" id="KAJ8636905.1"/>
    </source>
</evidence>
<dbReference type="Proteomes" id="UP001234297">
    <property type="component" value="Chromosome 3"/>
</dbReference>
<comment type="caution">
    <text evidence="1">The sequence shown here is derived from an EMBL/GenBank/DDBJ whole genome shotgun (WGS) entry which is preliminary data.</text>
</comment>
<proteinExistence type="predicted"/>